<dbReference type="InterPro" id="IPR050812">
    <property type="entry name" value="Preph/Arog_dehydrog"/>
</dbReference>
<dbReference type="SUPFAM" id="SSF51735">
    <property type="entry name" value="NAD(P)-binding Rossmann-fold domains"/>
    <property type="match status" value="1"/>
</dbReference>
<organism evidence="6 7">
    <name type="scientific">Eiseniibacteriota bacterium</name>
    <dbReference type="NCBI Taxonomy" id="2212470"/>
    <lineage>
        <taxon>Bacteria</taxon>
        <taxon>Candidatus Eiseniibacteriota</taxon>
    </lineage>
</organism>
<dbReference type="EC" id="5.4.99.5" evidence="2 3"/>
<dbReference type="SUPFAM" id="SSF55298">
    <property type="entry name" value="YjgF-like"/>
    <property type="match status" value="1"/>
</dbReference>
<dbReference type="PROSITE" id="PS51176">
    <property type="entry name" value="PDH_ADH"/>
    <property type="match status" value="1"/>
</dbReference>
<accession>A0A9D6L684</accession>
<dbReference type="NCBIfam" id="TIGR01796">
    <property type="entry name" value="CM_mono_aroH"/>
    <property type="match status" value="1"/>
</dbReference>
<evidence type="ECO:0000256" key="3">
    <source>
        <dbReference type="PROSITE-ProRule" id="PRU00514"/>
    </source>
</evidence>
<evidence type="ECO:0000256" key="4">
    <source>
        <dbReference type="SAM" id="MobiDB-lite"/>
    </source>
</evidence>
<gene>
    <name evidence="6" type="primary">aroH</name>
    <name evidence="6" type="ORF">HY076_04680</name>
</gene>
<dbReference type="InterPro" id="IPR008243">
    <property type="entry name" value="Chorismate_mutase_AroH"/>
</dbReference>
<proteinExistence type="predicted"/>
<dbReference type="Gene3D" id="3.40.50.720">
    <property type="entry name" value="NAD(P)-binding Rossmann-like Domain"/>
    <property type="match status" value="1"/>
</dbReference>
<dbReference type="Pfam" id="PF02153">
    <property type="entry name" value="PDH_N"/>
    <property type="match status" value="1"/>
</dbReference>
<reference evidence="6" key="1">
    <citation type="submission" date="2020-07" db="EMBL/GenBank/DDBJ databases">
        <title>Huge and variable diversity of episymbiotic CPR bacteria and DPANN archaea in groundwater ecosystems.</title>
        <authorList>
            <person name="He C.Y."/>
            <person name="Keren R."/>
            <person name="Whittaker M."/>
            <person name="Farag I.F."/>
            <person name="Doudna J."/>
            <person name="Cate J.H.D."/>
            <person name="Banfield J.F."/>
        </authorList>
    </citation>
    <scope>NUCLEOTIDE SEQUENCE</scope>
    <source>
        <strain evidence="6">NC_groundwater_928_Pr1_S-0.2um_72_17</strain>
    </source>
</reference>
<evidence type="ECO:0000256" key="1">
    <source>
        <dbReference type="ARBA" id="ARBA00023002"/>
    </source>
</evidence>
<comment type="caution">
    <text evidence="6">The sequence shown here is derived from an EMBL/GenBank/DDBJ whole genome shotgun (WGS) entry which is preliminary data.</text>
</comment>
<name>A0A9D6L684_UNCEI</name>
<dbReference type="Gene3D" id="3.30.1330.40">
    <property type="entry name" value="RutC-like"/>
    <property type="match status" value="1"/>
</dbReference>
<dbReference type="InterPro" id="IPR035959">
    <property type="entry name" value="RutC-like_sf"/>
</dbReference>
<feature type="domain" description="Prephenate/arogenate dehydrogenase" evidence="5">
    <location>
        <begin position="161"/>
        <end position="413"/>
    </location>
</feature>
<feature type="region of interest" description="Disordered" evidence="4">
    <location>
        <begin position="126"/>
        <end position="156"/>
    </location>
</feature>
<dbReference type="CDD" id="cd02185">
    <property type="entry name" value="AroH"/>
    <property type="match status" value="1"/>
</dbReference>
<dbReference type="AlphaFoldDB" id="A0A9D6L684"/>
<dbReference type="InterPro" id="IPR046826">
    <property type="entry name" value="PDH_N"/>
</dbReference>
<comment type="catalytic activity">
    <reaction evidence="3">
        <text>chorismate = prephenate</text>
        <dbReference type="Rhea" id="RHEA:13897"/>
        <dbReference type="ChEBI" id="CHEBI:29748"/>
        <dbReference type="ChEBI" id="CHEBI:29934"/>
        <dbReference type="EC" id="5.4.99.5"/>
    </reaction>
</comment>
<keyword evidence="3 6" id="KW-0413">Isomerase</keyword>
<dbReference type="PANTHER" id="PTHR21363:SF0">
    <property type="entry name" value="PREPHENATE DEHYDROGENASE [NADP(+)]"/>
    <property type="match status" value="1"/>
</dbReference>
<evidence type="ECO:0000256" key="2">
    <source>
        <dbReference type="NCBIfam" id="TIGR01796"/>
    </source>
</evidence>
<evidence type="ECO:0000313" key="7">
    <source>
        <dbReference type="Proteomes" id="UP000807850"/>
    </source>
</evidence>
<dbReference type="PANTHER" id="PTHR21363">
    <property type="entry name" value="PREPHENATE DEHYDROGENASE"/>
    <property type="match status" value="1"/>
</dbReference>
<dbReference type="GO" id="GO:0006571">
    <property type="term" value="P:tyrosine biosynthetic process"/>
    <property type="evidence" value="ECO:0007669"/>
    <property type="project" value="InterPro"/>
</dbReference>
<feature type="compositionally biased region" description="Low complexity" evidence="4">
    <location>
        <begin position="129"/>
        <end position="156"/>
    </location>
</feature>
<dbReference type="GO" id="GO:0070403">
    <property type="term" value="F:NAD+ binding"/>
    <property type="evidence" value="ECO:0007669"/>
    <property type="project" value="InterPro"/>
</dbReference>
<dbReference type="InterPro" id="IPR046825">
    <property type="entry name" value="PDH_C"/>
</dbReference>
<dbReference type="InterPro" id="IPR036291">
    <property type="entry name" value="NAD(P)-bd_dom_sf"/>
</dbReference>
<dbReference type="Gene3D" id="1.10.3660.10">
    <property type="entry name" value="6-phosphogluconate dehydrogenase C-terminal like domain"/>
    <property type="match status" value="1"/>
</dbReference>
<dbReference type="InterPro" id="IPR008927">
    <property type="entry name" value="6-PGluconate_DH-like_C_sf"/>
</dbReference>
<keyword evidence="3" id="KW-0028">Amino-acid biosynthesis</keyword>
<dbReference type="EMBL" id="JACQAY010000145">
    <property type="protein sequence ID" value="MBI3539546.1"/>
    <property type="molecule type" value="Genomic_DNA"/>
</dbReference>
<keyword evidence="1" id="KW-0560">Oxidoreductase</keyword>
<dbReference type="SUPFAM" id="SSF48179">
    <property type="entry name" value="6-phosphogluconate dehydrogenase C-terminal domain-like"/>
    <property type="match status" value="1"/>
</dbReference>
<dbReference type="PROSITE" id="PS51167">
    <property type="entry name" value="CHORISMATE_MUT_1"/>
    <property type="match status" value="1"/>
</dbReference>
<protein>
    <recommendedName>
        <fullName evidence="2 3">chorismate mutase</fullName>
        <ecNumber evidence="2 3">5.4.99.5</ecNumber>
    </recommendedName>
</protein>
<dbReference type="InterPro" id="IPR003099">
    <property type="entry name" value="Prephen_DH"/>
</dbReference>
<dbReference type="Pfam" id="PF20463">
    <property type="entry name" value="PDH_C"/>
    <property type="match status" value="1"/>
</dbReference>
<keyword evidence="3" id="KW-0057">Aromatic amino acid biosynthesis</keyword>
<dbReference type="GO" id="GO:0004665">
    <property type="term" value="F:prephenate dehydrogenase (NADP+) activity"/>
    <property type="evidence" value="ECO:0007669"/>
    <property type="project" value="InterPro"/>
</dbReference>
<dbReference type="GO" id="GO:0008977">
    <property type="term" value="F:prephenate dehydrogenase (NAD+) activity"/>
    <property type="evidence" value="ECO:0007669"/>
    <property type="project" value="InterPro"/>
</dbReference>
<evidence type="ECO:0000259" key="5">
    <source>
        <dbReference type="PROSITE" id="PS51176"/>
    </source>
</evidence>
<dbReference type="GO" id="GO:0004106">
    <property type="term" value="F:chorismate mutase activity"/>
    <property type="evidence" value="ECO:0007669"/>
    <property type="project" value="UniProtKB-UniRule"/>
</dbReference>
<dbReference type="Proteomes" id="UP000807850">
    <property type="component" value="Unassembled WGS sequence"/>
</dbReference>
<sequence length="413" mass="41818">MTDSSPDRSGVAAVRGAVPVRENRSDTIVAATARLLTTLLEVNRLERAQIVSAIFTATEDLDADFPAHAARRLGWTDVPLLNAREIPVPGAMPRVVRVLLTVSGVAPGTRLQPVYLDAAAGLRPDLASGPDAPTPRAGAGATGAAGAPSSPAAEAPPHAARHVAIIGLGQIGGSIARRLGRARGWWRVGYDLDARAGLEARAAGAIDQVAESLEAACAGADLAVIATPVDTLPGLIAAAAAALPPGAALLDTGSTRAPVTAALAAAAARGIRAVGGHPLAGSEGHGFAAARADLFEDATFTLSPAAGDVPEAVARLVLDLGARPLTVEPERHDRALARTSHLPYLVACALRELGVAEAEAGLSGPGFRDMTRLAASDARVAGAYVRANATAVGEAWRSLRASLDRAVETLSAG</sequence>
<evidence type="ECO:0000313" key="6">
    <source>
        <dbReference type="EMBL" id="MBI3539546.1"/>
    </source>
</evidence>
<dbReference type="Pfam" id="PF07736">
    <property type="entry name" value="CM_1"/>
    <property type="match status" value="1"/>
</dbReference>